<evidence type="ECO:0000313" key="3">
    <source>
        <dbReference type="Proteomes" id="UP001152607"/>
    </source>
</evidence>
<feature type="region of interest" description="Disordered" evidence="1">
    <location>
        <begin position="116"/>
        <end position="206"/>
    </location>
</feature>
<feature type="region of interest" description="Disordered" evidence="1">
    <location>
        <begin position="1"/>
        <end position="28"/>
    </location>
</feature>
<reference evidence="2" key="1">
    <citation type="submission" date="2023-01" db="EMBL/GenBank/DDBJ databases">
        <authorList>
            <person name="Van Ghelder C."/>
            <person name="Rancurel C."/>
        </authorList>
    </citation>
    <scope>NUCLEOTIDE SEQUENCE</scope>
    <source>
        <strain evidence="2">CNCM I-4278</strain>
    </source>
</reference>
<evidence type="ECO:0000256" key="1">
    <source>
        <dbReference type="SAM" id="MobiDB-lite"/>
    </source>
</evidence>
<protein>
    <submittedName>
        <fullName evidence="2">Uncharacterized protein</fullName>
    </submittedName>
</protein>
<comment type="caution">
    <text evidence="2">The sequence shown here is derived from an EMBL/GenBank/DDBJ whole genome shotgun (WGS) entry which is preliminary data.</text>
</comment>
<evidence type="ECO:0000313" key="2">
    <source>
        <dbReference type="EMBL" id="CAI6333689.1"/>
    </source>
</evidence>
<organism evidence="2 3">
    <name type="scientific">Periconia digitata</name>
    <dbReference type="NCBI Taxonomy" id="1303443"/>
    <lineage>
        <taxon>Eukaryota</taxon>
        <taxon>Fungi</taxon>
        <taxon>Dikarya</taxon>
        <taxon>Ascomycota</taxon>
        <taxon>Pezizomycotina</taxon>
        <taxon>Dothideomycetes</taxon>
        <taxon>Pleosporomycetidae</taxon>
        <taxon>Pleosporales</taxon>
        <taxon>Massarineae</taxon>
        <taxon>Periconiaceae</taxon>
        <taxon>Periconia</taxon>
    </lineage>
</organism>
<proteinExistence type="predicted"/>
<dbReference type="Proteomes" id="UP001152607">
    <property type="component" value="Unassembled WGS sequence"/>
</dbReference>
<dbReference type="OrthoDB" id="3672634at2759"/>
<name>A0A9W4UE45_9PLEO</name>
<accession>A0A9W4UE45</accession>
<gene>
    <name evidence="2" type="ORF">PDIGIT_LOCUS6737</name>
</gene>
<dbReference type="AlphaFoldDB" id="A0A9W4UE45"/>
<feature type="compositionally biased region" description="Polar residues" evidence="1">
    <location>
        <begin position="120"/>
        <end position="159"/>
    </location>
</feature>
<dbReference type="EMBL" id="CAOQHR010000004">
    <property type="protein sequence ID" value="CAI6333689.1"/>
    <property type="molecule type" value="Genomic_DNA"/>
</dbReference>
<sequence length="377" mass="41396">MIHLPINTYTAKMPPSKRRSTPYKSPPSPTFKWWENNQWAQAGAGSQPVQETITYQPALNRIAQLAALKHLEDPKGCLGELSGKEAAKFVGQQPPGQNNQRLVTQSQHNLDQRQLFGAQSEPNSPFKTDNSTKNSSGRSSINPLARNHATTFNGFQTDDPQAFHQKFGNAGPGNSRPVSKPGIRGGGGARESRHAAGNPLEGWGQVNWAKPRNRHFDSDDVPEPTVHGDGIVETSAEDIRFPPSHTPQQNPLKLGTSDGGRVFYHLLYQNTTPPFDPKNVIKAAKRARKAMGPSADPQSKITQACKSGEMKMISEGSRGTIWRVDELCPEVVGCALEMSVVRLQDGNHHRFELFGVGLKEHKDDILLISSMVHELEG</sequence>
<keyword evidence="3" id="KW-1185">Reference proteome</keyword>